<evidence type="ECO:0000259" key="1">
    <source>
        <dbReference type="Pfam" id="PF01592"/>
    </source>
</evidence>
<dbReference type="HOGENOM" id="CLU_079283_4_0_0"/>
<gene>
    <name evidence="2" type="ordered locus">Acid_2812</name>
</gene>
<dbReference type="InParanoid" id="Q023P2"/>
<dbReference type="AlphaFoldDB" id="Q023P2"/>
<dbReference type="InterPro" id="IPR002871">
    <property type="entry name" value="NIF_FeS_clus_asmbl_NifU_N"/>
</dbReference>
<name>Q023P2_SOLUE</name>
<feature type="domain" description="NIF system FeS cluster assembly NifU N-terminal" evidence="1">
    <location>
        <begin position="2"/>
        <end position="112"/>
    </location>
</feature>
<dbReference type="EMBL" id="CP000473">
    <property type="protein sequence ID" value="ABJ83798.1"/>
    <property type="molecule type" value="Genomic_DNA"/>
</dbReference>
<dbReference type="FunCoup" id="Q023P2">
    <property type="interactions" value="541"/>
</dbReference>
<dbReference type="GO" id="GO:0005506">
    <property type="term" value="F:iron ion binding"/>
    <property type="evidence" value="ECO:0007669"/>
    <property type="project" value="InterPro"/>
</dbReference>
<dbReference type="GO" id="GO:0051536">
    <property type="term" value="F:iron-sulfur cluster binding"/>
    <property type="evidence" value="ECO:0007669"/>
    <property type="project" value="InterPro"/>
</dbReference>
<reference evidence="2" key="1">
    <citation type="submission" date="2006-10" db="EMBL/GenBank/DDBJ databases">
        <title>Complete sequence of Solibacter usitatus Ellin6076.</title>
        <authorList>
            <consortium name="US DOE Joint Genome Institute"/>
            <person name="Copeland A."/>
            <person name="Lucas S."/>
            <person name="Lapidus A."/>
            <person name="Barry K."/>
            <person name="Detter J.C."/>
            <person name="Glavina del Rio T."/>
            <person name="Hammon N."/>
            <person name="Israni S."/>
            <person name="Dalin E."/>
            <person name="Tice H."/>
            <person name="Pitluck S."/>
            <person name="Thompson L.S."/>
            <person name="Brettin T."/>
            <person name="Bruce D."/>
            <person name="Han C."/>
            <person name="Tapia R."/>
            <person name="Gilna P."/>
            <person name="Schmutz J."/>
            <person name="Larimer F."/>
            <person name="Land M."/>
            <person name="Hauser L."/>
            <person name="Kyrpides N."/>
            <person name="Mikhailova N."/>
            <person name="Janssen P.H."/>
            <person name="Kuske C.R."/>
            <person name="Richardson P."/>
        </authorList>
    </citation>
    <scope>NUCLEOTIDE SEQUENCE</scope>
    <source>
        <strain evidence="2">Ellin6076</strain>
    </source>
</reference>
<dbReference type="PANTHER" id="PTHR10093">
    <property type="entry name" value="IRON-SULFUR CLUSTER ASSEMBLY ENZYME NIFU HOMOLOG"/>
    <property type="match status" value="1"/>
</dbReference>
<evidence type="ECO:0000313" key="2">
    <source>
        <dbReference type="EMBL" id="ABJ83798.1"/>
    </source>
</evidence>
<protein>
    <submittedName>
        <fullName evidence="2">Nitrogen-fixing NifU domain protein</fullName>
    </submittedName>
</protein>
<dbReference type="eggNOG" id="COG0822">
    <property type="taxonomic scope" value="Bacteria"/>
</dbReference>
<dbReference type="SUPFAM" id="SSF82649">
    <property type="entry name" value="SufE/NifU"/>
    <property type="match status" value="1"/>
</dbReference>
<dbReference type="KEGG" id="sus:Acid_2812"/>
<proteinExistence type="predicted"/>
<sequence length="118" mass="12524">MYPERLLDHFQNPRNVGELPSPAITVEVSNPACGDILRLSALFTEGRIAEASYKVRGCTASIAAGSALTEWLAGKTRDELSRFTATLIDEAVGGLPTASKHAAVLCADGVKALRRALD</sequence>
<dbReference type="CDD" id="cd06664">
    <property type="entry name" value="IscU_like"/>
    <property type="match status" value="1"/>
</dbReference>
<accession>Q023P2</accession>
<dbReference type="Gene3D" id="3.90.1010.10">
    <property type="match status" value="1"/>
</dbReference>
<dbReference type="Pfam" id="PF01592">
    <property type="entry name" value="NifU_N"/>
    <property type="match status" value="1"/>
</dbReference>
<organism evidence="2">
    <name type="scientific">Solibacter usitatus (strain Ellin6076)</name>
    <dbReference type="NCBI Taxonomy" id="234267"/>
    <lineage>
        <taxon>Bacteria</taxon>
        <taxon>Pseudomonadati</taxon>
        <taxon>Acidobacteriota</taxon>
        <taxon>Terriglobia</taxon>
        <taxon>Bryobacterales</taxon>
        <taxon>Solibacteraceae</taxon>
        <taxon>Candidatus Solibacter</taxon>
    </lineage>
</organism>
<dbReference type="GO" id="GO:0016226">
    <property type="term" value="P:iron-sulfur cluster assembly"/>
    <property type="evidence" value="ECO:0007669"/>
    <property type="project" value="InterPro"/>
</dbReference>
<dbReference type="OrthoDB" id="9804157at2"/>
<dbReference type="STRING" id="234267.Acid_2812"/>